<feature type="domain" description="DUF5060" evidence="2">
    <location>
        <begin position="63"/>
        <end position="130"/>
    </location>
</feature>
<evidence type="ECO:0000313" key="3">
    <source>
        <dbReference type="EMBL" id="MBD3920134.1"/>
    </source>
</evidence>
<dbReference type="InterPro" id="IPR017853">
    <property type="entry name" value="GH"/>
</dbReference>
<proteinExistence type="predicted"/>
<keyword evidence="4" id="KW-1185">Reference proteome</keyword>
<gene>
    <name evidence="3" type="ORF">H8B09_15320</name>
</gene>
<accession>A0ABR8N0Z0</accession>
<dbReference type="Gene3D" id="2.60.120.260">
    <property type="entry name" value="Galactose-binding domain-like"/>
    <property type="match status" value="1"/>
</dbReference>
<evidence type="ECO:0000313" key="4">
    <source>
        <dbReference type="Proteomes" id="UP000609346"/>
    </source>
</evidence>
<protein>
    <submittedName>
        <fullName evidence="3">DUF5060 domain-containing protein</fullName>
    </submittedName>
</protein>
<keyword evidence="1" id="KW-0812">Transmembrane</keyword>
<dbReference type="RefSeq" id="WP_191204380.1">
    <property type="nucleotide sequence ID" value="NZ_JACXZA010000003.1"/>
</dbReference>
<dbReference type="SUPFAM" id="SSF51445">
    <property type="entry name" value="(Trans)glycosidases"/>
    <property type="match status" value="1"/>
</dbReference>
<name>A0ABR8N0Z0_9BACL</name>
<sequence length="755" mass="83710">MKRNVWRTAIPVTIIAVVVVIAAVAISLSLRDRDKGEKESATLQKTMEEKAGIVDAVPNAEQVGRYDKFELLVRLSAVYSNPYDPAEVDLSATFKSPTGVDWPINGFYDGSDWLIRFSPSEIGDWSYSINLQDSSGTSTLDGGKFAVTQSEHHGWLEVSKSNKRFLQYNDGTSFYGVGVAYPWGINETMLDHLVDSGVNYITYWNGNYDNSGSGGGNEQLESVASGIGRYDMAKGKRVDELIASFEQRNLMMNFVVWPHDSLADKINWPATWSKNAYSVLGESKDFYASDAAWAYQEKLYRYMIARWGYSRSLAVWDLVVEMNGTDGWQLGDQAKANEWLTKIHAYFAANDPYHRPTSASMAGNKEDYWDHAYQTVDVSDRENYYDIGYEAFAEDIQKRWASYEKPLIIGETGNVADVNAYHNAIWVALANGLASSPVWWDIEKVDEPMFGQMKVLSRFVAPIDFNEQRKPVKAIAPSVEVPLPSTIALIGQEGDMSTWSVPDWAPANKDAQGSVFAAEASGNGDDMVVSMPMRFATNEFSQGYYDNSGGLSDWRGYDTFTFEVKADGAGADGLLAKAVLHPLGSWTEADDTQSVQLKSGEWTMITVPLIDVPEHYWREATIPEEALDTITRWGVKVYAGQTPKEADPVTISVRHPMLNAKKPLTVMKPDSSAWLMVGNQLSYGWQIATEGSVGGHSITIPAWGSQAAKVDWIDAWTGEGLKEEQVQPDASGNLPLTAPATERSDIAFRISMITK</sequence>
<feature type="transmembrane region" description="Helical" evidence="1">
    <location>
        <begin position="12"/>
        <end position="30"/>
    </location>
</feature>
<keyword evidence="1" id="KW-1133">Transmembrane helix</keyword>
<dbReference type="Proteomes" id="UP000609346">
    <property type="component" value="Unassembled WGS sequence"/>
</dbReference>
<evidence type="ECO:0000256" key="1">
    <source>
        <dbReference type="SAM" id="Phobius"/>
    </source>
</evidence>
<reference evidence="3 4" key="1">
    <citation type="submission" date="2020-09" db="EMBL/GenBank/DDBJ databases">
        <title>Paenibacillus sp. strain PR3 16S rRNA gene Genome sequencing and assembly.</title>
        <authorList>
            <person name="Kim J."/>
        </authorList>
    </citation>
    <scope>NUCLEOTIDE SEQUENCE [LARGE SCALE GENOMIC DNA]</scope>
    <source>
        <strain evidence="3 4">PR3</strain>
    </source>
</reference>
<dbReference type="Gene3D" id="3.20.20.80">
    <property type="entry name" value="Glycosidases"/>
    <property type="match status" value="1"/>
</dbReference>
<dbReference type="InterPro" id="IPR013783">
    <property type="entry name" value="Ig-like_fold"/>
</dbReference>
<evidence type="ECO:0000259" key="2">
    <source>
        <dbReference type="Pfam" id="PF16586"/>
    </source>
</evidence>
<organism evidence="3 4">
    <name type="scientific">Paenibacillus terricola</name>
    <dbReference type="NCBI Taxonomy" id="2763503"/>
    <lineage>
        <taxon>Bacteria</taxon>
        <taxon>Bacillati</taxon>
        <taxon>Bacillota</taxon>
        <taxon>Bacilli</taxon>
        <taxon>Bacillales</taxon>
        <taxon>Paenibacillaceae</taxon>
        <taxon>Paenibacillus</taxon>
    </lineage>
</organism>
<dbReference type="EMBL" id="JACXZA010000003">
    <property type="protein sequence ID" value="MBD3920134.1"/>
    <property type="molecule type" value="Genomic_DNA"/>
</dbReference>
<keyword evidence="1" id="KW-0472">Membrane</keyword>
<comment type="caution">
    <text evidence="3">The sequence shown here is derived from an EMBL/GenBank/DDBJ whole genome shotgun (WGS) entry which is preliminary data.</text>
</comment>
<dbReference type="Pfam" id="PF16586">
    <property type="entry name" value="DUF5060"/>
    <property type="match status" value="1"/>
</dbReference>
<dbReference type="Gene3D" id="2.60.40.10">
    <property type="entry name" value="Immunoglobulins"/>
    <property type="match status" value="1"/>
</dbReference>
<dbReference type="InterPro" id="IPR032260">
    <property type="entry name" value="DUF5060"/>
</dbReference>